<accession>A0A444ZNY7</accession>
<dbReference type="EMBL" id="SDMP01000014">
    <property type="protein sequence ID" value="RYR15919.1"/>
    <property type="molecule type" value="Genomic_DNA"/>
</dbReference>
<reference evidence="1 2" key="1">
    <citation type="submission" date="2019-01" db="EMBL/GenBank/DDBJ databases">
        <title>Sequencing of cultivated peanut Arachis hypogaea provides insights into genome evolution and oil improvement.</title>
        <authorList>
            <person name="Chen X."/>
        </authorList>
    </citation>
    <scope>NUCLEOTIDE SEQUENCE [LARGE SCALE GENOMIC DNA]</scope>
    <source>
        <strain evidence="2">cv. Fuhuasheng</strain>
        <tissue evidence="1">Leaves</tissue>
    </source>
</reference>
<protein>
    <submittedName>
        <fullName evidence="1">Uncharacterized protein</fullName>
    </submittedName>
</protein>
<name>A0A444ZNY7_ARAHY</name>
<proteinExistence type="predicted"/>
<comment type="caution">
    <text evidence="1">The sequence shown here is derived from an EMBL/GenBank/DDBJ whole genome shotgun (WGS) entry which is preliminary data.</text>
</comment>
<sequence length="90" mass="10387">MFITAQTSQKRKEVDQKTQDAIDMVTKSILNVSHNQKDFENWQAAGEIEEEPFKALFGKEQLGWIRCFGRSVTKSNLEKHVEISEIKKST</sequence>
<gene>
    <name evidence="1" type="ORF">Ahy_B04g072877</name>
</gene>
<dbReference type="AlphaFoldDB" id="A0A444ZNY7"/>
<dbReference type="Proteomes" id="UP000289738">
    <property type="component" value="Chromosome B04"/>
</dbReference>
<evidence type="ECO:0000313" key="2">
    <source>
        <dbReference type="Proteomes" id="UP000289738"/>
    </source>
</evidence>
<keyword evidence="2" id="KW-1185">Reference proteome</keyword>
<organism evidence="1 2">
    <name type="scientific">Arachis hypogaea</name>
    <name type="common">Peanut</name>
    <dbReference type="NCBI Taxonomy" id="3818"/>
    <lineage>
        <taxon>Eukaryota</taxon>
        <taxon>Viridiplantae</taxon>
        <taxon>Streptophyta</taxon>
        <taxon>Embryophyta</taxon>
        <taxon>Tracheophyta</taxon>
        <taxon>Spermatophyta</taxon>
        <taxon>Magnoliopsida</taxon>
        <taxon>eudicotyledons</taxon>
        <taxon>Gunneridae</taxon>
        <taxon>Pentapetalae</taxon>
        <taxon>rosids</taxon>
        <taxon>fabids</taxon>
        <taxon>Fabales</taxon>
        <taxon>Fabaceae</taxon>
        <taxon>Papilionoideae</taxon>
        <taxon>50 kb inversion clade</taxon>
        <taxon>dalbergioids sensu lato</taxon>
        <taxon>Dalbergieae</taxon>
        <taxon>Pterocarpus clade</taxon>
        <taxon>Arachis</taxon>
    </lineage>
</organism>
<evidence type="ECO:0000313" key="1">
    <source>
        <dbReference type="EMBL" id="RYR15919.1"/>
    </source>
</evidence>